<keyword evidence="4" id="KW-1185">Reference proteome</keyword>
<evidence type="ECO:0000256" key="1">
    <source>
        <dbReference type="SAM" id="MobiDB-lite"/>
    </source>
</evidence>
<dbReference type="InterPro" id="IPR005162">
    <property type="entry name" value="Retrotrans_gag_dom"/>
</dbReference>
<evidence type="ECO:0000313" key="3">
    <source>
        <dbReference type="EMBL" id="KAK4716320.1"/>
    </source>
</evidence>
<dbReference type="Proteomes" id="UP001311915">
    <property type="component" value="Unassembled WGS sequence"/>
</dbReference>
<evidence type="ECO:0000313" key="4">
    <source>
        <dbReference type="Proteomes" id="UP001311915"/>
    </source>
</evidence>
<dbReference type="EMBL" id="JAWPEI010000009">
    <property type="protein sequence ID" value="KAK4716320.1"/>
    <property type="molecule type" value="Genomic_DNA"/>
</dbReference>
<feature type="region of interest" description="Disordered" evidence="1">
    <location>
        <begin position="179"/>
        <end position="212"/>
    </location>
</feature>
<organism evidence="3 4">
    <name type="scientific">Solanum pinnatisectum</name>
    <name type="common">tansyleaf nightshade</name>
    <dbReference type="NCBI Taxonomy" id="50273"/>
    <lineage>
        <taxon>Eukaryota</taxon>
        <taxon>Viridiplantae</taxon>
        <taxon>Streptophyta</taxon>
        <taxon>Embryophyta</taxon>
        <taxon>Tracheophyta</taxon>
        <taxon>Spermatophyta</taxon>
        <taxon>Magnoliopsida</taxon>
        <taxon>eudicotyledons</taxon>
        <taxon>Gunneridae</taxon>
        <taxon>Pentapetalae</taxon>
        <taxon>asterids</taxon>
        <taxon>lamiids</taxon>
        <taxon>Solanales</taxon>
        <taxon>Solanaceae</taxon>
        <taxon>Solanoideae</taxon>
        <taxon>Solaneae</taxon>
        <taxon>Solanum</taxon>
    </lineage>
</organism>
<dbReference type="Pfam" id="PF03732">
    <property type="entry name" value="Retrotrans_gag"/>
    <property type="match status" value="1"/>
</dbReference>
<feature type="compositionally biased region" description="Basic and acidic residues" evidence="1">
    <location>
        <begin position="187"/>
        <end position="212"/>
    </location>
</feature>
<accession>A0AAV9KSB1</accession>
<proteinExistence type="predicted"/>
<feature type="domain" description="Retrotransposon gag" evidence="2">
    <location>
        <begin position="84"/>
        <end position="133"/>
    </location>
</feature>
<protein>
    <recommendedName>
        <fullName evidence="2">Retrotransposon gag domain-containing protein</fullName>
    </recommendedName>
</protein>
<comment type="caution">
    <text evidence="3">The sequence shown here is derived from an EMBL/GenBank/DDBJ whole genome shotgun (WGS) entry which is preliminary data.</text>
</comment>
<gene>
    <name evidence="3" type="ORF">R3W88_014658</name>
</gene>
<dbReference type="AlphaFoldDB" id="A0AAV9KSB1"/>
<name>A0AAV9KSB1_9SOLN</name>
<sequence>MPETLNFHMAATIQIDGLQRENENLRVELVVLCLAIVALGSTHGESTKDMEQYFIDARVPDKDKLNITTMYLTSDAKLLWRTRNVDDLARDKLKRLRQNGSVRDYIKEFTSLMLNIENMSDKDKLHSFILGMQGWAQNELQRQNVKHLLGAIAVVDSLVDFRTTRLVIDVPSTLKSKKKGEKKRYWKKENRKDNANDKGKAPMKEWNKHRPNNKDGNLKGCWTCNGPHLDKPCEEEEEVMAATEIPLGLSFNQIMLVNNAEGTSSASNLHASLIHIELKVKGKCVMAMANTRAIHMFENVKITTKLGLKLTKSASYVKTVNSKAQAIVGMAYGVSMSTGNWVGKHNLIVMPLGEF</sequence>
<reference evidence="3 4" key="1">
    <citation type="submission" date="2023-10" db="EMBL/GenBank/DDBJ databases">
        <title>Genome-Wide Identification Analysis in wild type Solanum Pinnatisectum Reveals Some Genes Defensing Phytophthora Infestans.</title>
        <authorList>
            <person name="Sun C."/>
        </authorList>
    </citation>
    <scope>NUCLEOTIDE SEQUENCE [LARGE SCALE GENOMIC DNA]</scope>
    <source>
        <strain evidence="3">LQN</strain>
        <tissue evidence="3">Leaf</tissue>
    </source>
</reference>
<evidence type="ECO:0000259" key="2">
    <source>
        <dbReference type="Pfam" id="PF03732"/>
    </source>
</evidence>